<dbReference type="EMBL" id="CAJNJA010021670">
    <property type="protein sequence ID" value="CAE7480118.1"/>
    <property type="molecule type" value="Genomic_DNA"/>
</dbReference>
<dbReference type="Proteomes" id="UP000601435">
    <property type="component" value="Unassembled WGS sequence"/>
</dbReference>
<protein>
    <submittedName>
        <fullName evidence="1">HMCN1 protein</fullName>
    </submittedName>
</protein>
<evidence type="ECO:0000313" key="1">
    <source>
        <dbReference type="EMBL" id="CAE7480118.1"/>
    </source>
</evidence>
<name>A0A812SEQ6_9DINO</name>
<organism evidence="1 2">
    <name type="scientific">Symbiodinium necroappetens</name>
    <dbReference type="NCBI Taxonomy" id="1628268"/>
    <lineage>
        <taxon>Eukaryota</taxon>
        <taxon>Sar</taxon>
        <taxon>Alveolata</taxon>
        <taxon>Dinophyceae</taxon>
        <taxon>Suessiales</taxon>
        <taxon>Symbiodiniaceae</taxon>
        <taxon>Symbiodinium</taxon>
    </lineage>
</organism>
<dbReference type="AlphaFoldDB" id="A0A812SEQ6"/>
<reference evidence="1" key="1">
    <citation type="submission" date="2021-02" db="EMBL/GenBank/DDBJ databases">
        <authorList>
            <person name="Dougan E. K."/>
            <person name="Rhodes N."/>
            <person name="Thang M."/>
            <person name="Chan C."/>
        </authorList>
    </citation>
    <scope>NUCLEOTIDE SEQUENCE</scope>
</reference>
<proteinExistence type="predicted"/>
<accession>A0A812SEQ6</accession>
<sequence>VKASLGPRDGPQFHERYCPEEYIKYFRSKFLGNQVGDATVGELIAGITMDLISPPLLAAEDFAETRVDERNTRHIVELAAAEWGKATVRSLRAAWKKITNQDFHTNAHQARDDVVARMKVKVQDFDVLTDGGKVGNDKMILFTLWAPELSLGAALPPEEYDAHCQSFLLNSLPCDTCVFGDIMDILGDGKAWTRLLQSAPTYWEKKRAIYDLGNVYDTGFCARHHKHCPFDTGSKLRVGGPPCVDYSSAGLRCAENGPTVGTQIAYGLKAQSTSTELLCFENVKNCPEWLRRDNLPSFTLEHFDVATSDYGFNAMRRAVERLLSDLWYDRLTLVGDLWDHAQHFGWAMESVHSHVYFLSCGVSTTKFTLEEVLASLKDRGRESNHGIWSIYRVYNQQAYCSRFLNSRFGQGTVLKAAQQKLREYDDNQGAGALWKPSGIDADYRACAAHALLQRLADVDFAEISGAWASCLLQAGQVYLRRSNQQSFLSLGFRGHAAFGWRIERQTGDWLNVVDETTPTTLKCRSSLELLLQTKLGEPGTEQAAQEEFLFVPTSARFATNTTVVKFGEKQVGHKSRIMSLIQKFHPDWTEKQMRDRLSAILNKDVEDDIPCEDVVREALGKMDASDKAPFMDMAEKLQNRHRSELIQKRLAPEDRKEMEEATPDVVKNLRPIDIPSYAYLVFQPLTSSFAAYWPNSDPKKKPLSTSKTFGARTTATAALNHCVNWFYGQYHKNGGAAWLGSRTCESLGLRV</sequence>
<keyword evidence="2" id="KW-1185">Reference proteome</keyword>
<comment type="caution">
    <text evidence="1">The sequence shown here is derived from an EMBL/GenBank/DDBJ whole genome shotgun (WGS) entry which is preliminary data.</text>
</comment>
<gene>
    <name evidence="1" type="primary">HMCN1</name>
    <name evidence="1" type="ORF">SNEC2469_LOCUS13575</name>
</gene>
<evidence type="ECO:0000313" key="2">
    <source>
        <dbReference type="Proteomes" id="UP000601435"/>
    </source>
</evidence>
<dbReference type="OrthoDB" id="447338at2759"/>
<feature type="non-terminal residue" evidence="1">
    <location>
        <position position="1"/>
    </location>
</feature>